<comment type="similarity">
    <text evidence="9">Belongs to the 'phage' integrase family. XerC subfamily.</text>
</comment>
<dbReference type="Pfam" id="PF00589">
    <property type="entry name" value="Phage_integrase"/>
    <property type="match status" value="1"/>
</dbReference>
<dbReference type="GO" id="GO:0051301">
    <property type="term" value="P:cell division"/>
    <property type="evidence" value="ECO:0007669"/>
    <property type="project" value="UniProtKB-KW"/>
</dbReference>
<evidence type="ECO:0000256" key="9">
    <source>
        <dbReference type="HAMAP-Rule" id="MF_01808"/>
    </source>
</evidence>
<evidence type="ECO:0000256" key="4">
    <source>
        <dbReference type="ARBA" id="ARBA00022829"/>
    </source>
</evidence>
<dbReference type="PROSITE" id="PS51900">
    <property type="entry name" value="CB"/>
    <property type="match status" value="1"/>
</dbReference>
<accession>A0A150HD30</accession>
<evidence type="ECO:0000313" key="13">
    <source>
        <dbReference type="Proteomes" id="UP000243589"/>
    </source>
</evidence>
<comment type="function">
    <text evidence="9">Site-specific tyrosine recombinase, which acts by catalyzing the cutting and rejoining of the recombining DNA molecules. The XerC-XerD complex is essential to convert dimers of the bacterial chromosome into monomers to permit their segregation at cell division. It also contributes to the segregational stability of plasmids.</text>
</comment>
<dbReference type="Gene3D" id="1.10.150.130">
    <property type="match status" value="1"/>
</dbReference>
<keyword evidence="3 9" id="KW-0132">Cell division</keyword>
<dbReference type="HAMAP" id="MF_01808">
    <property type="entry name" value="Recomb_XerC_XerD"/>
    <property type="match status" value="1"/>
</dbReference>
<dbReference type="InterPro" id="IPR023009">
    <property type="entry name" value="Tyrosine_recombinase_XerC/XerD"/>
</dbReference>
<protein>
    <recommendedName>
        <fullName evidence="9">Tyrosine recombinase XerC</fullName>
    </recommendedName>
</protein>
<dbReference type="EMBL" id="LQQC01000002">
    <property type="protein sequence ID" value="KXZ59708.1"/>
    <property type="molecule type" value="Genomic_DNA"/>
</dbReference>
<feature type="active site" evidence="9">
    <location>
        <position position="275"/>
    </location>
</feature>
<feature type="active site" evidence="9">
    <location>
        <position position="206"/>
    </location>
</feature>
<dbReference type="InterPro" id="IPR010998">
    <property type="entry name" value="Integrase_recombinase_N"/>
</dbReference>
<dbReference type="InterPro" id="IPR044068">
    <property type="entry name" value="CB"/>
</dbReference>
<name>A0A150HD30_9MICO</name>
<evidence type="ECO:0000256" key="8">
    <source>
        <dbReference type="ARBA" id="ARBA00023306"/>
    </source>
</evidence>
<comment type="subunit">
    <text evidence="9">Forms a cyclic heterotetrameric complex composed of two molecules of XerC and two molecules of XerD.</text>
</comment>
<dbReference type="AlphaFoldDB" id="A0A150HD30"/>
<evidence type="ECO:0000256" key="1">
    <source>
        <dbReference type="ARBA" id="ARBA00004496"/>
    </source>
</evidence>
<keyword evidence="4 9" id="KW-0159">Chromosome partition</keyword>
<dbReference type="GO" id="GO:0009037">
    <property type="term" value="F:tyrosine-based site-specific recombinase activity"/>
    <property type="evidence" value="ECO:0007669"/>
    <property type="project" value="UniProtKB-UniRule"/>
</dbReference>
<evidence type="ECO:0000256" key="6">
    <source>
        <dbReference type="ARBA" id="ARBA00023125"/>
    </source>
</evidence>
<evidence type="ECO:0000256" key="2">
    <source>
        <dbReference type="ARBA" id="ARBA00022490"/>
    </source>
</evidence>
<dbReference type="PROSITE" id="PS51898">
    <property type="entry name" value="TYR_RECOMBINASE"/>
    <property type="match status" value="1"/>
</dbReference>
<dbReference type="GO" id="GO:0006313">
    <property type="term" value="P:DNA transposition"/>
    <property type="evidence" value="ECO:0007669"/>
    <property type="project" value="UniProtKB-UniRule"/>
</dbReference>
<proteinExistence type="inferred from homology"/>
<dbReference type="CDD" id="cd00798">
    <property type="entry name" value="INT_XerDC_C"/>
    <property type="match status" value="1"/>
</dbReference>
<evidence type="ECO:0000313" key="12">
    <source>
        <dbReference type="EMBL" id="KXZ59708.1"/>
    </source>
</evidence>
<comment type="caution">
    <text evidence="12">The sequence shown here is derived from an EMBL/GenBank/DDBJ whole genome shotgun (WGS) entry which is preliminary data.</text>
</comment>
<dbReference type="SUPFAM" id="SSF56349">
    <property type="entry name" value="DNA breaking-rejoining enzymes"/>
    <property type="match status" value="1"/>
</dbReference>
<keyword evidence="13" id="KW-1185">Reference proteome</keyword>
<evidence type="ECO:0000259" key="11">
    <source>
        <dbReference type="PROSITE" id="PS51900"/>
    </source>
</evidence>
<dbReference type="Proteomes" id="UP000243589">
    <property type="component" value="Unassembled WGS sequence"/>
</dbReference>
<keyword evidence="5 9" id="KW-0229">DNA integration</keyword>
<gene>
    <name evidence="9 12" type="primary">xerC</name>
    <name evidence="12" type="ORF">Bravens_00180</name>
</gene>
<feature type="domain" description="Tyr recombinase" evidence="10">
    <location>
        <begin position="131"/>
        <end position="323"/>
    </location>
</feature>
<dbReference type="PATRIC" id="fig|479117.4.peg.176"/>
<keyword evidence="7 9" id="KW-0233">DNA recombination</keyword>
<dbReference type="GO" id="GO:0003677">
    <property type="term" value="F:DNA binding"/>
    <property type="evidence" value="ECO:0007669"/>
    <property type="project" value="UniProtKB-UniRule"/>
</dbReference>
<dbReference type="Pfam" id="PF02899">
    <property type="entry name" value="Phage_int_SAM_1"/>
    <property type="match status" value="1"/>
</dbReference>
<evidence type="ECO:0000256" key="5">
    <source>
        <dbReference type="ARBA" id="ARBA00022908"/>
    </source>
</evidence>
<evidence type="ECO:0000256" key="7">
    <source>
        <dbReference type="ARBA" id="ARBA00023172"/>
    </source>
</evidence>
<keyword evidence="6 9" id="KW-0238">DNA-binding</keyword>
<keyword evidence="2 9" id="KW-0963">Cytoplasm</keyword>
<feature type="active site" evidence="9">
    <location>
        <position position="301"/>
    </location>
</feature>
<dbReference type="InterPro" id="IPR050090">
    <property type="entry name" value="Tyrosine_recombinase_XerCD"/>
</dbReference>
<sequence length="329" mass="36136">MNCPRYPGFMTSNLPREALPAEYASALEDYEADLTVHQTVSEHTRRAYCADAQSVLEFLVRAAGGEPIALRDVELANLRHWLMEIHENGASPSTAARRIAGVRSFFTFLRRSGRIEASPAERLQAPKKPGRLPAVLKQSAAETVLANTAQTPSADTEQTAEPTPVQLRDRAMVELLYATGMRVSELTSLNLDSIDFTNKLITVIGKGRKERRVPFGGPSEAALNAWLDKGRDALAAEPEALFVGVRGKRIDPRQVREVVGRATAGYSDSPKLAPHGLRHSAATHMVENGADIRQVQEMLGHASLSSTQIYTHVSLQRLKDTYRQAHPRA</sequence>
<feature type="active site" evidence="9">
    <location>
        <position position="278"/>
    </location>
</feature>
<dbReference type="InterPro" id="IPR004107">
    <property type="entry name" value="Integrase_SAM-like_N"/>
</dbReference>
<keyword evidence="8 9" id="KW-0131">Cell cycle</keyword>
<dbReference type="InterPro" id="IPR011010">
    <property type="entry name" value="DNA_brk_join_enz"/>
</dbReference>
<dbReference type="InterPro" id="IPR013762">
    <property type="entry name" value="Integrase-like_cat_sf"/>
</dbReference>
<dbReference type="Gene3D" id="1.10.443.10">
    <property type="entry name" value="Intergrase catalytic core"/>
    <property type="match status" value="1"/>
</dbReference>
<feature type="active site" evidence="9">
    <location>
        <position position="182"/>
    </location>
</feature>
<feature type="active site" description="O-(3'-phospho-DNA)-tyrosine intermediate" evidence="9">
    <location>
        <position position="310"/>
    </location>
</feature>
<comment type="subcellular location">
    <subcellularLocation>
        <location evidence="1 9">Cytoplasm</location>
    </subcellularLocation>
</comment>
<evidence type="ECO:0000259" key="10">
    <source>
        <dbReference type="PROSITE" id="PS51898"/>
    </source>
</evidence>
<dbReference type="InterPro" id="IPR002104">
    <property type="entry name" value="Integrase_catalytic"/>
</dbReference>
<organism evidence="12 13">
    <name type="scientific">Brevibacterium ravenspurgense</name>
    <dbReference type="NCBI Taxonomy" id="479117"/>
    <lineage>
        <taxon>Bacteria</taxon>
        <taxon>Bacillati</taxon>
        <taxon>Actinomycetota</taxon>
        <taxon>Actinomycetes</taxon>
        <taxon>Micrococcales</taxon>
        <taxon>Brevibacteriaceae</taxon>
        <taxon>Brevibacterium</taxon>
    </lineage>
</organism>
<dbReference type="PANTHER" id="PTHR30349">
    <property type="entry name" value="PHAGE INTEGRASE-RELATED"/>
    <property type="match status" value="1"/>
</dbReference>
<reference evidence="12 13" key="1">
    <citation type="submission" date="2016-01" db="EMBL/GenBank/DDBJ databases">
        <title>Use of Whole Genome Sequencing to ascertain that Brevibacterium massiliense (Roux, Raoult 2009) is a later heterotypic synonym of Brevibacterium ravenspurgense (Mages 2008).</title>
        <authorList>
            <person name="Bernier A.-M."/>
            <person name="Burdz T."/>
            <person name="Huynh C."/>
            <person name="Pachecho A.L."/>
            <person name="Wiebe D."/>
            <person name="Bonner C."/>
            <person name="Bernard K."/>
        </authorList>
    </citation>
    <scope>NUCLEOTIDE SEQUENCE [LARGE SCALE GENOMIC DNA]</scope>
    <source>
        <strain evidence="12 13">CCUG56047</strain>
    </source>
</reference>
<feature type="domain" description="Core-binding (CB)" evidence="11">
    <location>
        <begin position="21"/>
        <end position="110"/>
    </location>
</feature>
<dbReference type="GO" id="GO:0007059">
    <property type="term" value="P:chromosome segregation"/>
    <property type="evidence" value="ECO:0007669"/>
    <property type="project" value="UniProtKB-UniRule"/>
</dbReference>
<dbReference type="PANTHER" id="PTHR30349:SF77">
    <property type="entry name" value="TYROSINE RECOMBINASE XERC"/>
    <property type="match status" value="1"/>
</dbReference>
<evidence type="ECO:0000256" key="3">
    <source>
        <dbReference type="ARBA" id="ARBA00022618"/>
    </source>
</evidence>
<dbReference type="GO" id="GO:0005737">
    <property type="term" value="C:cytoplasm"/>
    <property type="evidence" value="ECO:0007669"/>
    <property type="project" value="UniProtKB-SubCell"/>
</dbReference>